<evidence type="ECO:0000313" key="4">
    <source>
        <dbReference type="Proteomes" id="UP000553459"/>
    </source>
</evidence>
<dbReference type="Gene3D" id="3.40.50.2020">
    <property type="match status" value="1"/>
</dbReference>
<comment type="caution">
    <text evidence="3">The sequence shown here is derived from an EMBL/GenBank/DDBJ whole genome shotgun (WGS) entry which is preliminary data.</text>
</comment>
<comment type="similarity">
    <text evidence="1">Belongs to the ComF/GntX family.</text>
</comment>
<reference evidence="3 4" key="1">
    <citation type="submission" date="2019-11" db="EMBL/GenBank/DDBJ databases">
        <title>Characterization of Elizabethkingia argenteiflava sp. nov., isolated from inner surface of Soybean Pods.</title>
        <authorList>
            <person name="Mo S."/>
        </authorList>
    </citation>
    <scope>NUCLEOTIDE SEQUENCE [LARGE SCALE GENOMIC DNA]</scope>
    <source>
        <strain evidence="3 4">YB22</strain>
    </source>
</reference>
<evidence type="ECO:0000313" key="3">
    <source>
        <dbReference type="EMBL" id="NAW50503.1"/>
    </source>
</evidence>
<organism evidence="3 4">
    <name type="scientific">Elizabethkingia argenteiflava</name>
    <dbReference type="NCBI Taxonomy" id="2681556"/>
    <lineage>
        <taxon>Bacteria</taxon>
        <taxon>Pseudomonadati</taxon>
        <taxon>Bacteroidota</taxon>
        <taxon>Flavobacteriia</taxon>
        <taxon>Flavobacteriales</taxon>
        <taxon>Weeksellaceae</taxon>
        <taxon>Elizabethkingia</taxon>
    </lineage>
</organism>
<dbReference type="InterPro" id="IPR029057">
    <property type="entry name" value="PRTase-like"/>
</dbReference>
<dbReference type="InterPro" id="IPR044005">
    <property type="entry name" value="DZR_2"/>
</dbReference>
<dbReference type="InterPro" id="IPR000836">
    <property type="entry name" value="PRTase_dom"/>
</dbReference>
<keyword evidence="4" id="KW-1185">Reference proteome</keyword>
<dbReference type="InterPro" id="IPR051910">
    <property type="entry name" value="ComF/GntX_DNA_util-trans"/>
</dbReference>
<name>A0A845PTW2_9FLAO</name>
<protein>
    <submittedName>
        <fullName evidence="3">ComF family protein</fullName>
    </submittedName>
</protein>
<dbReference type="SUPFAM" id="SSF53271">
    <property type="entry name" value="PRTase-like"/>
    <property type="match status" value="1"/>
</dbReference>
<dbReference type="Pfam" id="PF18912">
    <property type="entry name" value="DZR_2"/>
    <property type="match status" value="1"/>
</dbReference>
<sequence length="217" mass="25607">MNFVTDLLFPNRCLNCNHIIYNQDIICEQCYDQINFTHWEALKQNPLKLKLNTLFPVRETYALMHFEKQGLCRKIIHHLKYKHRENIGRQLAKWTVKKIKLHIKPDLLINIPLHPRKMKKRGYNQLHLYTETLSHAWGIPFDHHYLKRITHHKPQAGKNRLSRQHNTEIFTVPLARCNTHFLLIDDICTTGNTMAGCAWKILEASNNSISILVMAID</sequence>
<dbReference type="PANTHER" id="PTHR47505:SF1">
    <property type="entry name" value="DNA UTILIZATION PROTEIN YHGH"/>
    <property type="match status" value="1"/>
</dbReference>
<dbReference type="PANTHER" id="PTHR47505">
    <property type="entry name" value="DNA UTILIZATION PROTEIN YHGH"/>
    <property type="match status" value="1"/>
</dbReference>
<accession>A0A845PTW2</accession>
<proteinExistence type="inferred from homology"/>
<dbReference type="EMBL" id="JAAABJ010000335">
    <property type="protein sequence ID" value="NAW50503.1"/>
    <property type="molecule type" value="Genomic_DNA"/>
</dbReference>
<gene>
    <name evidence="3" type="ORF">GNY06_03585</name>
</gene>
<dbReference type="Proteomes" id="UP000553459">
    <property type="component" value="Unassembled WGS sequence"/>
</dbReference>
<dbReference type="RefSeq" id="WP_166518842.1">
    <property type="nucleotide sequence ID" value="NZ_JAAABJ010000335.1"/>
</dbReference>
<dbReference type="AlphaFoldDB" id="A0A845PTW2"/>
<evidence type="ECO:0000256" key="1">
    <source>
        <dbReference type="ARBA" id="ARBA00008007"/>
    </source>
</evidence>
<dbReference type="CDD" id="cd06223">
    <property type="entry name" value="PRTases_typeI"/>
    <property type="match status" value="1"/>
</dbReference>
<feature type="domain" description="Double zinc ribbon" evidence="2">
    <location>
        <begin position="5"/>
        <end position="36"/>
    </location>
</feature>
<evidence type="ECO:0000259" key="2">
    <source>
        <dbReference type="Pfam" id="PF18912"/>
    </source>
</evidence>